<dbReference type="HOGENOM" id="CLU_042432_5_0_6"/>
<reference evidence="6 7" key="1">
    <citation type="journal article" date="2011" name="J. Bacteriol.">
        <title>Complete genome sequence of seawater bacterium Glaciecola nitratireducens FR1064T.</title>
        <authorList>
            <person name="Bian F."/>
            <person name="Qin Q.L."/>
            <person name="Xie B.B."/>
            <person name="Shu Y.L."/>
            <person name="Zhang X.Y."/>
            <person name="Yu Y."/>
            <person name="Chen B."/>
            <person name="Chen X.L."/>
            <person name="Zhou B.C."/>
            <person name="Zhang Y.Z."/>
        </authorList>
    </citation>
    <scope>NUCLEOTIDE SEQUENCE [LARGE SCALE GENOMIC DNA]</scope>
    <source>
        <strain evidence="7">JCM 12485 / KCTC 12276 / FR1064</strain>
    </source>
</reference>
<dbReference type="Proteomes" id="UP000009282">
    <property type="component" value="Chromosome"/>
</dbReference>
<dbReference type="SUPFAM" id="SSF53335">
    <property type="entry name" value="S-adenosyl-L-methionine-dependent methyltransferases"/>
    <property type="match status" value="1"/>
</dbReference>
<evidence type="ECO:0000256" key="4">
    <source>
        <dbReference type="ARBA" id="ARBA00022691"/>
    </source>
</evidence>
<dbReference type="AlphaFoldDB" id="G4QGU2"/>
<dbReference type="OrthoDB" id="9801538at2"/>
<dbReference type="STRING" id="1085623.GNIT_1774"/>
<comment type="catalytic activity">
    <reaction evidence="5">
        <text>a 3-(all-trans-polyprenyl)benzene-1,2-diol + S-adenosyl-L-methionine = a 2-methoxy-6-(all-trans-polyprenyl)phenol + S-adenosyl-L-homocysteine + H(+)</text>
        <dbReference type="Rhea" id="RHEA:31411"/>
        <dbReference type="Rhea" id="RHEA-COMP:9550"/>
        <dbReference type="Rhea" id="RHEA-COMP:9551"/>
        <dbReference type="ChEBI" id="CHEBI:15378"/>
        <dbReference type="ChEBI" id="CHEBI:57856"/>
        <dbReference type="ChEBI" id="CHEBI:59789"/>
        <dbReference type="ChEBI" id="CHEBI:62729"/>
        <dbReference type="ChEBI" id="CHEBI:62731"/>
        <dbReference type="EC" id="2.1.1.222"/>
    </reaction>
</comment>
<evidence type="ECO:0000256" key="5">
    <source>
        <dbReference type="HAMAP-Rule" id="MF_00472"/>
    </source>
</evidence>
<dbReference type="Gene3D" id="3.40.50.150">
    <property type="entry name" value="Vaccinia Virus protein VP39"/>
    <property type="match status" value="1"/>
</dbReference>
<dbReference type="NCBIfam" id="TIGR01983">
    <property type="entry name" value="UbiG"/>
    <property type="match status" value="1"/>
</dbReference>
<dbReference type="EMBL" id="CP003060">
    <property type="protein sequence ID" value="AEP29887.1"/>
    <property type="molecule type" value="Genomic_DNA"/>
</dbReference>
<feature type="binding site" evidence="5">
    <location>
        <position position="123"/>
    </location>
    <ligand>
        <name>S-adenosyl-L-methionine</name>
        <dbReference type="ChEBI" id="CHEBI:59789"/>
    </ligand>
</feature>
<comment type="pathway">
    <text evidence="5">Cofactor biosynthesis; ubiquinone biosynthesis.</text>
</comment>
<protein>
    <recommendedName>
        <fullName evidence="5">Ubiquinone biosynthesis O-methyltransferase</fullName>
    </recommendedName>
    <alternativeName>
        <fullName evidence="5">2-polyprenyl-6-hydroxyphenol methylase</fullName>
        <ecNumber evidence="5">2.1.1.222</ecNumber>
    </alternativeName>
    <alternativeName>
        <fullName evidence="5">3-demethylubiquinone 3-O-methyltransferase</fullName>
        <ecNumber evidence="5">2.1.1.64</ecNumber>
    </alternativeName>
</protein>
<dbReference type="GO" id="GO:0032259">
    <property type="term" value="P:methylation"/>
    <property type="evidence" value="ECO:0007669"/>
    <property type="project" value="UniProtKB-KW"/>
</dbReference>
<evidence type="ECO:0000256" key="1">
    <source>
        <dbReference type="ARBA" id="ARBA00022603"/>
    </source>
</evidence>
<dbReference type="GO" id="GO:0102208">
    <property type="term" value="F:2-polyprenyl-6-hydroxyphenol methylase activity"/>
    <property type="evidence" value="ECO:0007669"/>
    <property type="project" value="UniProtKB-EC"/>
</dbReference>
<dbReference type="Pfam" id="PF13489">
    <property type="entry name" value="Methyltransf_23"/>
    <property type="match status" value="1"/>
</dbReference>
<dbReference type="InterPro" id="IPR010233">
    <property type="entry name" value="UbiG_MeTrfase"/>
</dbReference>
<proteinExistence type="inferred from homology"/>
<dbReference type="KEGG" id="gni:GNIT_1774"/>
<dbReference type="RefSeq" id="WP_014108761.1">
    <property type="nucleotide sequence ID" value="NC_016041.1"/>
</dbReference>
<name>G4QGU2_GLANF</name>
<organism evidence="6 7">
    <name type="scientific">Glaciecola nitratireducens (strain JCM 12485 / KCTC 12276 / FR1064)</name>
    <dbReference type="NCBI Taxonomy" id="1085623"/>
    <lineage>
        <taxon>Bacteria</taxon>
        <taxon>Pseudomonadati</taxon>
        <taxon>Pseudomonadota</taxon>
        <taxon>Gammaproteobacteria</taxon>
        <taxon>Alteromonadales</taxon>
        <taxon>Alteromonadaceae</taxon>
        <taxon>Brumicola</taxon>
    </lineage>
</organism>
<dbReference type="EC" id="2.1.1.64" evidence="5"/>
<dbReference type="FunFam" id="3.40.50.150:FF:000028">
    <property type="entry name" value="Ubiquinone biosynthesis O-methyltransferase"/>
    <property type="match status" value="1"/>
</dbReference>
<comment type="function">
    <text evidence="5">O-methyltransferase that catalyzes the 2 O-methylation steps in the ubiquinone biosynthetic pathway.</text>
</comment>
<feature type="binding site" evidence="5">
    <location>
        <position position="58"/>
    </location>
    <ligand>
        <name>S-adenosyl-L-methionine</name>
        <dbReference type="ChEBI" id="CHEBI:59789"/>
    </ligand>
</feature>
<accession>G4QGU2</accession>
<keyword evidence="6" id="KW-0830">Ubiquinone</keyword>
<dbReference type="EC" id="2.1.1.222" evidence="5"/>
<dbReference type="InterPro" id="IPR029063">
    <property type="entry name" value="SAM-dependent_MTases_sf"/>
</dbReference>
<dbReference type="CDD" id="cd02440">
    <property type="entry name" value="AdoMet_MTases"/>
    <property type="match status" value="1"/>
</dbReference>
<feature type="binding site" evidence="5">
    <location>
        <position position="79"/>
    </location>
    <ligand>
        <name>S-adenosyl-L-methionine</name>
        <dbReference type="ChEBI" id="CHEBI:59789"/>
    </ligand>
</feature>
<dbReference type="eggNOG" id="COG2227">
    <property type="taxonomic scope" value="Bacteria"/>
</dbReference>
<keyword evidence="4 5" id="KW-0949">S-adenosyl-L-methionine</keyword>
<comment type="catalytic activity">
    <reaction evidence="5">
        <text>a 3-demethylubiquinol + S-adenosyl-L-methionine = a ubiquinol + S-adenosyl-L-homocysteine + H(+)</text>
        <dbReference type="Rhea" id="RHEA:44380"/>
        <dbReference type="Rhea" id="RHEA-COMP:9566"/>
        <dbReference type="Rhea" id="RHEA-COMP:10914"/>
        <dbReference type="ChEBI" id="CHEBI:15378"/>
        <dbReference type="ChEBI" id="CHEBI:17976"/>
        <dbReference type="ChEBI" id="CHEBI:57856"/>
        <dbReference type="ChEBI" id="CHEBI:59789"/>
        <dbReference type="ChEBI" id="CHEBI:84422"/>
        <dbReference type="EC" id="2.1.1.64"/>
    </reaction>
</comment>
<dbReference type="HAMAP" id="MF_00472">
    <property type="entry name" value="UbiG"/>
    <property type="match status" value="1"/>
</dbReference>
<sequence length="236" mass="26005">MTTVNVDNNEIEKFSALASKWWDLNGEFKPLHDINPVRLSFIEERSQGLASKEIVDVGCGGGILAESMARAGAQVTGIDLAKDSLDVAKLHGLESGVSVDYKLTSAEDFARAFPASKDIVTCLEMLEHVPDPASVIRACADIVKPGGRIFFSTINRNLKSWVMAILGAEYVLNLVPKGTHNHKKFITPAEMTRWIDSTSLVPKEITGLHLNPLNNTYYLSNKNVDVNYILYCEKPL</sequence>
<feature type="binding site" evidence="5">
    <location>
        <position position="38"/>
    </location>
    <ligand>
        <name>S-adenosyl-L-methionine</name>
        <dbReference type="ChEBI" id="CHEBI:59789"/>
    </ligand>
</feature>
<evidence type="ECO:0000313" key="6">
    <source>
        <dbReference type="EMBL" id="AEP29887.1"/>
    </source>
</evidence>
<keyword evidence="3 5" id="KW-0831">Ubiquinone biosynthesis</keyword>
<keyword evidence="1 5" id="KW-0489">Methyltransferase</keyword>
<dbReference type="GO" id="GO:0061542">
    <property type="term" value="F:3-demethylubiquinol 3-O-methyltransferase activity"/>
    <property type="evidence" value="ECO:0007669"/>
    <property type="project" value="UniProtKB-UniRule"/>
</dbReference>
<keyword evidence="2 5" id="KW-0808">Transferase</keyword>
<keyword evidence="7" id="KW-1185">Reference proteome</keyword>
<gene>
    <name evidence="5 6" type="primary">ubiG</name>
    <name evidence="6" type="ordered locus">GNIT_1774</name>
</gene>
<evidence type="ECO:0000256" key="3">
    <source>
        <dbReference type="ARBA" id="ARBA00022688"/>
    </source>
</evidence>
<evidence type="ECO:0000256" key="2">
    <source>
        <dbReference type="ARBA" id="ARBA00022679"/>
    </source>
</evidence>
<dbReference type="PANTHER" id="PTHR43464:SF19">
    <property type="entry name" value="UBIQUINONE BIOSYNTHESIS O-METHYLTRANSFERASE, MITOCHONDRIAL"/>
    <property type="match status" value="1"/>
</dbReference>
<dbReference type="UniPathway" id="UPA00232"/>
<evidence type="ECO:0000313" key="7">
    <source>
        <dbReference type="Proteomes" id="UP000009282"/>
    </source>
</evidence>
<dbReference type="PANTHER" id="PTHR43464">
    <property type="entry name" value="METHYLTRANSFERASE"/>
    <property type="match status" value="1"/>
</dbReference>
<comment type="similarity">
    <text evidence="5">Belongs to the methyltransferase superfamily. UbiG/COQ3 family.</text>
</comment>
<dbReference type="GO" id="GO:0010420">
    <property type="term" value="F:polyprenyldihydroxybenzoate methyltransferase activity"/>
    <property type="evidence" value="ECO:0007669"/>
    <property type="project" value="InterPro"/>
</dbReference>